<dbReference type="PANTHER" id="PTHR44899:SF3">
    <property type="entry name" value="SERINE_THREONINE-PROTEIN KINASE NEK1"/>
    <property type="match status" value="1"/>
</dbReference>
<protein>
    <recommendedName>
        <fullName evidence="2">non-specific serine/threonine protein kinase</fullName>
        <ecNumber evidence="2">2.7.11.1</ecNumber>
    </recommendedName>
</protein>
<keyword evidence="3" id="KW-0723">Serine/threonine-protein kinase</keyword>
<dbReference type="SMART" id="SM00220">
    <property type="entry name" value="S_TKc"/>
    <property type="match status" value="1"/>
</dbReference>
<evidence type="ECO:0000256" key="6">
    <source>
        <dbReference type="ARBA" id="ARBA00022777"/>
    </source>
</evidence>
<dbReference type="InterPro" id="IPR051131">
    <property type="entry name" value="NEK_Ser/Thr_kinase_NIMA"/>
</dbReference>
<evidence type="ECO:0000256" key="12">
    <source>
        <dbReference type="SAM" id="MobiDB-lite"/>
    </source>
</evidence>
<evidence type="ECO:0000256" key="4">
    <source>
        <dbReference type="ARBA" id="ARBA00022679"/>
    </source>
</evidence>
<feature type="coiled-coil region" evidence="11">
    <location>
        <begin position="320"/>
        <end position="365"/>
    </location>
</feature>
<evidence type="ECO:0000256" key="8">
    <source>
        <dbReference type="ARBA" id="ARBA00047899"/>
    </source>
</evidence>
<feature type="region of interest" description="Disordered" evidence="12">
    <location>
        <begin position="590"/>
        <end position="609"/>
    </location>
</feature>
<evidence type="ECO:0000256" key="11">
    <source>
        <dbReference type="SAM" id="Coils"/>
    </source>
</evidence>
<feature type="binding site" evidence="10">
    <location>
        <position position="37"/>
    </location>
    <ligand>
        <name>ATP</name>
        <dbReference type="ChEBI" id="CHEBI:30616"/>
    </ligand>
</feature>
<evidence type="ECO:0000256" key="5">
    <source>
        <dbReference type="ARBA" id="ARBA00022741"/>
    </source>
</evidence>
<dbReference type="PROSITE" id="PS50011">
    <property type="entry name" value="PROTEIN_KINASE_DOM"/>
    <property type="match status" value="1"/>
</dbReference>
<dbReference type="PROSITE" id="PS00107">
    <property type="entry name" value="PROTEIN_KINASE_ATP"/>
    <property type="match status" value="1"/>
</dbReference>
<evidence type="ECO:0000256" key="10">
    <source>
        <dbReference type="PROSITE-ProRule" id="PRU10141"/>
    </source>
</evidence>
<comment type="catalytic activity">
    <reaction evidence="9">
        <text>L-seryl-[protein] + ATP = O-phospho-L-seryl-[protein] + ADP + H(+)</text>
        <dbReference type="Rhea" id="RHEA:17989"/>
        <dbReference type="Rhea" id="RHEA-COMP:9863"/>
        <dbReference type="Rhea" id="RHEA-COMP:11604"/>
        <dbReference type="ChEBI" id="CHEBI:15378"/>
        <dbReference type="ChEBI" id="CHEBI:29999"/>
        <dbReference type="ChEBI" id="CHEBI:30616"/>
        <dbReference type="ChEBI" id="CHEBI:83421"/>
        <dbReference type="ChEBI" id="CHEBI:456216"/>
        <dbReference type="EC" id="2.7.11.1"/>
    </reaction>
</comment>
<keyword evidence="6" id="KW-0418">Kinase</keyword>
<reference evidence="14" key="1">
    <citation type="journal article" date="2010" name="Science">
        <title>Plasticity of animal genome architecture unmasked by rapid evolution of a pelagic tunicate.</title>
        <authorList>
            <person name="Denoeud F."/>
            <person name="Henriet S."/>
            <person name="Mungpakdee S."/>
            <person name="Aury J.M."/>
            <person name="Da Silva C."/>
            <person name="Brinkmann H."/>
            <person name="Mikhaleva J."/>
            <person name="Olsen L.C."/>
            <person name="Jubin C."/>
            <person name="Canestro C."/>
            <person name="Bouquet J.M."/>
            <person name="Danks G."/>
            <person name="Poulain J."/>
            <person name="Campsteijn C."/>
            <person name="Adamski M."/>
            <person name="Cross I."/>
            <person name="Yadetie F."/>
            <person name="Muffato M."/>
            <person name="Louis A."/>
            <person name="Butcher S."/>
            <person name="Tsagkogeorga G."/>
            <person name="Konrad A."/>
            <person name="Singh S."/>
            <person name="Jensen M.F."/>
            <person name="Cong E.H."/>
            <person name="Eikeseth-Otteraa H."/>
            <person name="Noel B."/>
            <person name="Anthouard V."/>
            <person name="Porcel B.M."/>
            <person name="Kachouri-Lafond R."/>
            <person name="Nishino A."/>
            <person name="Ugolini M."/>
            <person name="Chourrout P."/>
            <person name="Nishida H."/>
            <person name="Aasland R."/>
            <person name="Huzurbazar S."/>
            <person name="Westhof E."/>
            <person name="Delsuc F."/>
            <person name="Lehrach H."/>
            <person name="Reinhardt R."/>
            <person name="Weissenbach J."/>
            <person name="Roy S.W."/>
            <person name="Artiguenave F."/>
            <person name="Postlethwait J.H."/>
            <person name="Manak J.R."/>
            <person name="Thompson E.M."/>
            <person name="Jaillon O."/>
            <person name="Du Pasquier L."/>
            <person name="Boudinot P."/>
            <person name="Liberles D.A."/>
            <person name="Volff J.N."/>
            <person name="Philippe H."/>
            <person name="Lenhard B."/>
            <person name="Roest Crollius H."/>
            <person name="Wincker P."/>
            <person name="Chourrout D."/>
        </authorList>
    </citation>
    <scope>NUCLEOTIDE SEQUENCE [LARGE SCALE GENOMIC DNA]</scope>
</reference>
<evidence type="ECO:0000256" key="1">
    <source>
        <dbReference type="ARBA" id="ARBA00010886"/>
    </source>
</evidence>
<dbReference type="PROSITE" id="PS00108">
    <property type="entry name" value="PROTEIN_KINASE_ST"/>
    <property type="match status" value="1"/>
</dbReference>
<dbReference type="Gene3D" id="1.10.510.10">
    <property type="entry name" value="Transferase(Phosphotransferase) domain 1"/>
    <property type="match status" value="1"/>
</dbReference>
<evidence type="ECO:0000313" key="15">
    <source>
        <dbReference type="Proteomes" id="UP000001307"/>
    </source>
</evidence>
<keyword evidence="11" id="KW-0175">Coiled coil</keyword>
<dbReference type="Pfam" id="PF00069">
    <property type="entry name" value="Pkinase"/>
    <property type="match status" value="1"/>
</dbReference>
<accession>E4X7X0</accession>
<evidence type="ECO:0000256" key="3">
    <source>
        <dbReference type="ARBA" id="ARBA00022527"/>
    </source>
</evidence>
<evidence type="ECO:0000259" key="13">
    <source>
        <dbReference type="PROSITE" id="PS50011"/>
    </source>
</evidence>
<evidence type="ECO:0000256" key="2">
    <source>
        <dbReference type="ARBA" id="ARBA00012513"/>
    </source>
</evidence>
<sequence length="609" mass="69173">MFNSIPGYTFISYLGKGAFGAALLVERNIDKRQYAAKQILLTSQQDRDDAKKEAEVLKSLSSNFITRYTDFSIVQVGASSCCYIVMEFCDGGDLRGKIQYFKESKKAIDDSLVVIWMAQVGMALSYCHNRNIIHRDLKPENIFLMKDGVTCKLGDFGVAKALAFTNGMTDTMNIGTPMNFCPELFNSQAYSNSADIWAFGCALFEAKFFYHPMSPQDGSQLNFATLSGMVTSGNYPRKSCEIGQVVNKCLQLNPYNRASIADILNHPKFAPVTKKLENGILAVNISRSGAPVNKKQEEVMSELSKFLQNKKYHESESDRIDKLVDQVKSQETQLEAEQNLCMRIFSEAQREMHSFEKAFQELKSQKNEDPNLRPFDQKYGPLSTHLQTLSLSDQRKLFDFNGRRERIKKTIELKQKTQQEFIFYNNRAKMLKDSDIRIKMAIEELGRESTDPEMVEKLMDQLHSDAMDEIMETVRKLPVDFVRPASSIQGPHNHSSPNQMENNPQKKFPYRYFALPIHSQGSTTSIVGTRLVVFKNADVSAQLDVINGEPSKRGRKGDKGTERFLTKRTLENILSSINGNPDGIREITREDFDKDWQKNGGKVRSRNPV</sequence>
<dbReference type="InterPro" id="IPR011009">
    <property type="entry name" value="Kinase-like_dom_sf"/>
</dbReference>
<evidence type="ECO:0000313" key="14">
    <source>
        <dbReference type="EMBL" id="CBY18793.1"/>
    </source>
</evidence>
<gene>
    <name evidence="14" type="ORF">GSOID_T00003660001</name>
</gene>
<dbReference type="AlphaFoldDB" id="E4X7X0"/>
<dbReference type="InParanoid" id="E4X7X0"/>
<comment type="similarity">
    <text evidence="1">Belongs to the protein kinase superfamily. NEK Ser/Thr protein kinase family. NIMA subfamily.</text>
</comment>
<dbReference type="GO" id="GO:0005524">
    <property type="term" value="F:ATP binding"/>
    <property type="evidence" value="ECO:0007669"/>
    <property type="project" value="UniProtKB-UniRule"/>
</dbReference>
<dbReference type="PANTHER" id="PTHR44899">
    <property type="entry name" value="CAMK FAMILY PROTEIN KINASE"/>
    <property type="match status" value="1"/>
</dbReference>
<dbReference type="GO" id="GO:0004674">
    <property type="term" value="F:protein serine/threonine kinase activity"/>
    <property type="evidence" value="ECO:0007669"/>
    <property type="project" value="UniProtKB-KW"/>
</dbReference>
<dbReference type="InterPro" id="IPR017441">
    <property type="entry name" value="Protein_kinase_ATP_BS"/>
</dbReference>
<keyword evidence="15" id="KW-1185">Reference proteome</keyword>
<dbReference type="InterPro" id="IPR000719">
    <property type="entry name" value="Prot_kinase_dom"/>
</dbReference>
<dbReference type="InterPro" id="IPR008271">
    <property type="entry name" value="Ser/Thr_kinase_AS"/>
</dbReference>
<dbReference type="OrthoDB" id="248923at2759"/>
<comment type="catalytic activity">
    <reaction evidence="8">
        <text>L-threonyl-[protein] + ATP = O-phospho-L-threonyl-[protein] + ADP + H(+)</text>
        <dbReference type="Rhea" id="RHEA:46608"/>
        <dbReference type="Rhea" id="RHEA-COMP:11060"/>
        <dbReference type="Rhea" id="RHEA-COMP:11605"/>
        <dbReference type="ChEBI" id="CHEBI:15378"/>
        <dbReference type="ChEBI" id="CHEBI:30013"/>
        <dbReference type="ChEBI" id="CHEBI:30616"/>
        <dbReference type="ChEBI" id="CHEBI:61977"/>
        <dbReference type="ChEBI" id="CHEBI:456216"/>
        <dbReference type="EC" id="2.7.11.1"/>
    </reaction>
</comment>
<dbReference type="EMBL" id="FN653028">
    <property type="protein sequence ID" value="CBY18793.1"/>
    <property type="molecule type" value="Genomic_DNA"/>
</dbReference>
<proteinExistence type="inferred from homology"/>
<feature type="domain" description="Protein kinase" evidence="13">
    <location>
        <begin position="8"/>
        <end position="269"/>
    </location>
</feature>
<keyword evidence="5 10" id="KW-0547">Nucleotide-binding</keyword>
<dbReference type="EC" id="2.7.11.1" evidence="2"/>
<evidence type="ECO:0000256" key="9">
    <source>
        <dbReference type="ARBA" id="ARBA00048679"/>
    </source>
</evidence>
<dbReference type="SUPFAM" id="SSF56112">
    <property type="entry name" value="Protein kinase-like (PK-like)"/>
    <property type="match status" value="1"/>
</dbReference>
<keyword evidence="4" id="KW-0808">Transferase</keyword>
<organism evidence="14">
    <name type="scientific">Oikopleura dioica</name>
    <name type="common">Tunicate</name>
    <dbReference type="NCBI Taxonomy" id="34765"/>
    <lineage>
        <taxon>Eukaryota</taxon>
        <taxon>Metazoa</taxon>
        <taxon>Chordata</taxon>
        <taxon>Tunicata</taxon>
        <taxon>Appendicularia</taxon>
        <taxon>Copelata</taxon>
        <taxon>Oikopleuridae</taxon>
        <taxon>Oikopleura</taxon>
    </lineage>
</organism>
<keyword evidence="7 10" id="KW-0067">ATP-binding</keyword>
<name>E4X7X0_OIKDI</name>
<evidence type="ECO:0000256" key="7">
    <source>
        <dbReference type="ARBA" id="ARBA00022840"/>
    </source>
</evidence>
<dbReference type="Proteomes" id="UP000001307">
    <property type="component" value="Unassembled WGS sequence"/>
</dbReference>